<dbReference type="NCBIfam" id="TIGR01652">
    <property type="entry name" value="ATPase-Plipid"/>
    <property type="match status" value="1"/>
</dbReference>
<evidence type="ECO:0000256" key="11">
    <source>
        <dbReference type="ARBA" id="ARBA00022840"/>
    </source>
</evidence>
<dbReference type="InterPro" id="IPR023214">
    <property type="entry name" value="HAD_sf"/>
</dbReference>
<feature type="transmembrane region" description="Helical" evidence="22">
    <location>
        <begin position="905"/>
        <end position="923"/>
    </location>
</feature>
<keyword evidence="14 22" id="KW-1133">Transmembrane helix</keyword>
<feature type="transmembrane region" description="Helical" evidence="22">
    <location>
        <begin position="832"/>
        <end position="852"/>
    </location>
</feature>
<dbReference type="EC" id="7.6.2.1" evidence="22"/>
<evidence type="ECO:0000256" key="10">
    <source>
        <dbReference type="ARBA" id="ARBA00022741"/>
    </source>
</evidence>
<evidence type="ECO:0000256" key="22">
    <source>
        <dbReference type="RuleBase" id="RU362033"/>
    </source>
</evidence>
<dbReference type="FunFam" id="3.40.50.1000:FF:000010">
    <property type="entry name" value="Phospholipid-transporting ATPase"/>
    <property type="match status" value="1"/>
</dbReference>
<dbReference type="InterPro" id="IPR032631">
    <property type="entry name" value="P-type_ATPase_N"/>
</dbReference>
<dbReference type="InterPro" id="IPR006539">
    <property type="entry name" value="P-type_ATPase_IV"/>
</dbReference>
<feature type="binding site" evidence="20">
    <location>
        <position position="393"/>
    </location>
    <ligand>
        <name>ATP</name>
        <dbReference type="ChEBI" id="CHEBI:30616"/>
    </ligand>
</feature>
<evidence type="ECO:0000256" key="4">
    <source>
        <dbReference type="ARBA" id="ARBA00004555"/>
    </source>
</evidence>
<feature type="transmembrane region" description="Helical" evidence="22">
    <location>
        <begin position="943"/>
        <end position="963"/>
    </location>
</feature>
<dbReference type="InterPro" id="IPR008250">
    <property type="entry name" value="ATPase_P-typ_transduc_dom_A_sf"/>
</dbReference>
<dbReference type="HOGENOM" id="CLU_000846_3_0_1"/>
<comment type="catalytic activity">
    <reaction evidence="17 22">
        <text>ATP + H2O + phospholipidSide 1 = ADP + phosphate + phospholipidSide 2.</text>
        <dbReference type="EC" id="7.6.2.1"/>
    </reaction>
</comment>
<feature type="compositionally biased region" description="Basic and acidic residues" evidence="23">
    <location>
        <begin position="1123"/>
        <end position="1132"/>
    </location>
</feature>
<dbReference type="EnsemblMetazoa" id="CapteT176761">
    <property type="protein sequence ID" value="CapteP176761"/>
    <property type="gene ID" value="CapteG176761"/>
</dbReference>
<dbReference type="GO" id="GO:0016887">
    <property type="term" value="F:ATP hydrolysis activity"/>
    <property type="evidence" value="ECO:0007669"/>
    <property type="project" value="InterPro"/>
</dbReference>
<dbReference type="PANTHER" id="PTHR24092">
    <property type="entry name" value="PROBABLE PHOSPHOLIPID-TRANSPORTING ATPASE"/>
    <property type="match status" value="1"/>
</dbReference>
<gene>
    <name evidence="27" type="ORF">CAPTEDRAFT_176761</name>
</gene>
<dbReference type="EMBL" id="KB295063">
    <property type="protein sequence ID" value="ELU13638.1"/>
    <property type="molecule type" value="Genomic_DNA"/>
</dbReference>
<feature type="binding site" evidence="20">
    <location>
        <position position="652"/>
    </location>
    <ligand>
        <name>ATP</name>
        <dbReference type="ChEBI" id="CHEBI:30616"/>
    </ligand>
</feature>
<reference evidence="28" key="3">
    <citation type="submission" date="2015-06" db="UniProtKB">
        <authorList>
            <consortium name="EnsemblMetazoa"/>
        </authorList>
    </citation>
    <scope>IDENTIFICATION</scope>
</reference>
<feature type="transmembrane region" description="Helical" evidence="22">
    <location>
        <begin position="324"/>
        <end position="347"/>
    </location>
</feature>
<evidence type="ECO:0000256" key="16">
    <source>
        <dbReference type="ARBA" id="ARBA00023136"/>
    </source>
</evidence>
<evidence type="ECO:0000256" key="14">
    <source>
        <dbReference type="ARBA" id="ARBA00022989"/>
    </source>
</evidence>
<dbReference type="FunFam" id="2.70.150.10:FF:000021">
    <property type="entry name" value="Phospholipid-transporting ATPase"/>
    <property type="match status" value="1"/>
</dbReference>
<evidence type="ECO:0000259" key="24">
    <source>
        <dbReference type="Pfam" id="PF00122"/>
    </source>
</evidence>
<feature type="transmembrane region" description="Helical" evidence="22">
    <location>
        <begin position="282"/>
        <end position="304"/>
    </location>
</feature>
<dbReference type="GO" id="GO:0140326">
    <property type="term" value="F:ATPase-coupled intramembrane lipid transporter activity"/>
    <property type="evidence" value="ECO:0007669"/>
    <property type="project" value="UniProtKB-EC"/>
</dbReference>
<feature type="domain" description="P-type ATPase C-terminal" evidence="26">
    <location>
        <begin position="792"/>
        <end position="1043"/>
    </location>
</feature>
<evidence type="ECO:0000259" key="26">
    <source>
        <dbReference type="Pfam" id="PF16212"/>
    </source>
</evidence>
<proteinExistence type="inferred from homology"/>
<evidence type="ECO:0000313" key="28">
    <source>
        <dbReference type="EnsemblMetazoa" id="CapteP176761"/>
    </source>
</evidence>
<feature type="region of interest" description="Disordered" evidence="23">
    <location>
        <begin position="1085"/>
        <end position="1132"/>
    </location>
</feature>
<organism evidence="27">
    <name type="scientific">Capitella teleta</name>
    <name type="common">Polychaete worm</name>
    <dbReference type="NCBI Taxonomy" id="283909"/>
    <lineage>
        <taxon>Eukaryota</taxon>
        <taxon>Metazoa</taxon>
        <taxon>Spiralia</taxon>
        <taxon>Lophotrochozoa</taxon>
        <taxon>Annelida</taxon>
        <taxon>Polychaeta</taxon>
        <taxon>Sedentaria</taxon>
        <taxon>Scolecida</taxon>
        <taxon>Capitellidae</taxon>
        <taxon>Capitella</taxon>
    </lineage>
</organism>
<keyword evidence="15" id="KW-0333">Golgi apparatus</keyword>
<keyword evidence="6" id="KW-1003">Cell membrane</keyword>
<dbReference type="GO" id="GO:0045332">
    <property type="term" value="P:phospholipid translocation"/>
    <property type="evidence" value="ECO:0007669"/>
    <property type="project" value="TreeGrafter"/>
</dbReference>
<feature type="binding site" evidence="20">
    <location>
        <position position="770"/>
    </location>
    <ligand>
        <name>ATP</name>
        <dbReference type="ChEBI" id="CHEBI:30616"/>
    </ligand>
</feature>
<evidence type="ECO:0000259" key="25">
    <source>
        <dbReference type="Pfam" id="PF16209"/>
    </source>
</evidence>
<keyword evidence="11 20" id="KW-0067">ATP-binding</keyword>
<evidence type="ECO:0000256" key="3">
    <source>
        <dbReference type="ARBA" id="ARBA00004236"/>
    </source>
</evidence>
<feature type="binding site" evidence="20">
    <location>
        <position position="651"/>
    </location>
    <ligand>
        <name>ATP</name>
        <dbReference type="ChEBI" id="CHEBI:30616"/>
    </ligand>
</feature>
<dbReference type="GO" id="GO:0005524">
    <property type="term" value="F:ATP binding"/>
    <property type="evidence" value="ECO:0007669"/>
    <property type="project" value="UniProtKB-UniRule"/>
</dbReference>
<dbReference type="Pfam" id="PF00122">
    <property type="entry name" value="E1-E2_ATPase"/>
    <property type="match status" value="1"/>
</dbReference>
<dbReference type="AlphaFoldDB" id="R7V464"/>
<feature type="binding site" evidence="20">
    <location>
        <position position="650"/>
    </location>
    <ligand>
        <name>ATP</name>
        <dbReference type="ChEBI" id="CHEBI:30616"/>
    </ligand>
</feature>
<dbReference type="SUPFAM" id="SSF81653">
    <property type="entry name" value="Calcium ATPase, transduction domain A"/>
    <property type="match status" value="1"/>
</dbReference>
<keyword evidence="7" id="KW-0597">Phosphoprotein</keyword>
<dbReference type="SUPFAM" id="SSF81660">
    <property type="entry name" value="Metal cation-transporting ATPase, ATP-binding domain N"/>
    <property type="match status" value="1"/>
</dbReference>
<evidence type="ECO:0000256" key="2">
    <source>
        <dbReference type="ARBA" id="ARBA00004141"/>
    </source>
</evidence>
<evidence type="ECO:0000256" key="13">
    <source>
        <dbReference type="ARBA" id="ARBA00022967"/>
    </source>
</evidence>
<dbReference type="InterPro" id="IPR023298">
    <property type="entry name" value="ATPase_P-typ_TM_dom_sf"/>
</dbReference>
<dbReference type="InterPro" id="IPR032630">
    <property type="entry name" value="P_typ_ATPase_c"/>
</dbReference>
<sequence>MQRHAAEECPVVVDASHGEHRSIHINQMQIHKYCANEISTAKYNFLSFLPKFLFEQFRRYANVFFLFIALLQQIPNVSPTGRYTTAVPLLFILFVSAIKEIIEDFKRHRADDEINNRTIQVLRNGGWHMLKWTEVTVGDIVKVVNGQFFPADLILLASSEPQGMCYIETSNLDGETNLKIRQGLPDTTGLLTHEDLQEFKGNVECEAPNRHLYEFVGNIRPAGKPTVPVGPEQMLLRGAMLRNTKWIFGIVVYTGHETKLMLNSTAAPLKRSSVEKVVNKQILMLFATLIIMSLISTIANEIWTAGNLEKHWYLGFHELDPSNFGFNLLTFIILYNNLIPISLPVTLEIVKFIQAIFINWDTEMYDYNTNTPAMARTSNLNEELGQVKYIFSDKTGTLTRNVMEFRKCSIAGEKYGDNQEAVDGFHDANLLENLQRKHVTSPIIHEFLFLMSVCHTVVPEKETENSDIQYQASSPEIEEIFFFLFFSHYFLLHIFFVFLNGQEVKIEVLNVLEFTSDRKRMSVVVRMPNGVIKLMVKGADNVIYQRLAPNQPYADITLNHLEDFANLGLRTLCFATADIPADVYNDWVNTYYKASTALQDRDRKLEEAAELIETNLTLLGATAIEDKLQEGVPETIANLAKADIKIWVLTGDKQETAINIGYSCKLITQSMPLLILNEQSLDSTRECLKRHTQDFGEQLRKENEVALIIDGETLKYALSYDCRQDFLDLSISCKAIICCRVSPLQKAELVDLIRNEIEAITLAIGDGANDVGMIQAAHVGIGISGMEGLQAACASDYSIAQFRFLNNLLLVHGAWSHNRLTKLILYSFYKNICLYVMEFWFAILSGFSGQIVFERWTIGFYNVLFTAAPPLAIGLFDRQCSAQSMLRFPALYKHSQNSENFNVKIFWLWCLNSVYHSIILFWFTVFALKQDAAFSDGKVGDYLFLGNFVYTYVVVTVCLKAGLETSAWNWLSHLAIWGSLASWFFFLAVYPEVWPTLDIGPEMVGMNKYVYGCWIFWMGLLLIPTATLLRDFTWKVLKKTLFKTLADEVQEKELQHEDPAKVVLQSTKKKLTETARLLKNVFTRSGSRFQGSPGDQPTQSHGFAFSQEEHGAVGQSDLIRAYDSTRDKPEGL</sequence>
<name>R7V464_CAPTE</name>
<feature type="transmembrane region" description="Helical" evidence="22">
    <location>
        <begin position="970"/>
        <end position="989"/>
    </location>
</feature>
<keyword evidence="29" id="KW-1185">Reference proteome</keyword>
<dbReference type="InterPro" id="IPR059000">
    <property type="entry name" value="ATPase_P-type_domA"/>
</dbReference>
<dbReference type="SFLD" id="SFLDG00002">
    <property type="entry name" value="C1.7:_P-type_atpase_like"/>
    <property type="match status" value="1"/>
</dbReference>
<reference evidence="27 29" key="2">
    <citation type="journal article" date="2013" name="Nature">
        <title>Insights into bilaterian evolution from three spiralian genomes.</title>
        <authorList>
            <person name="Simakov O."/>
            <person name="Marletaz F."/>
            <person name="Cho S.J."/>
            <person name="Edsinger-Gonzales E."/>
            <person name="Havlak P."/>
            <person name="Hellsten U."/>
            <person name="Kuo D.H."/>
            <person name="Larsson T."/>
            <person name="Lv J."/>
            <person name="Arendt D."/>
            <person name="Savage R."/>
            <person name="Osoegawa K."/>
            <person name="de Jong P."/>
            <person name="Grimwood J."/>
            <person name="Chapman J.A."/>
            <person name="Shapiro H."/>
            <person name="Aerts A."/>
            <person name="Otillar R.P."/>
            <person name="Terry A.Y."/>
            <person name="Boore J.L."/>
            <person name="Grigoriev I.V."/>
            <person name="Lindberg D.R."/>
            <person name="Seaver E.C."/>
            <person name="Weisblat D.A."/>
            <person name="Putnam N.H."/>
            <person name="Rokhsar D.S."/>
        </authorList>
    </citation>
    <scope>NUCLEOTIDE SEQUENCE</scope>
    <source>
        <strain evidence="27 29">I ESC-2004</strain>
    </source>
</reference>
<feature type="transmembrane region" description="Helical" evidence="22">
    <location>
        <begin position="858"/>
        <end position="876"/>
    </location>
</feature>
<dbReference type="Gene3D" id="3.40.50.1000">
    <property type="entry name" value="HAD superfamily/HAD-like"/>
    <property type="match status" value="1"/>
</dbReference>
<dbReference type="OrthoDB" id="377733at2759"/>
<dbReference type="FunCoup" id="R7V464">
    <property type="interactions" value="748"/>
</dbReference>
<dbReference type="InterPro" id="IPR001757">
    <property type="entry name" value="P_typ_ATPase"/>
</dbReference>
<feature type="binding site" evidence="21">
    <location>
        <position position="770"/>
    </location>
    <ligand>
        <name>Mg(2+)</name>
        <dbReference type="ChEBI" id="CHEBI:18420"/>
    </ligand>
</feature>
<feature type="compositionally biased region" description="Polar residues" evidence="23">
    <location>
        <begin position="1085"/>
        <end position="1101"/>
    </location>
</feature>
<evidence type="ECO:0000256" key="5">
    <source>
        <dbReference type="ARBA" id="ARBA00008109"/>
    </source>
</evidence>
<feature type="active site" description="4-aspartylphosphate intermediate" evidence="19">
    <location>
        <position position="393"/>
    </location>
</feature>
<dbReference type="InterPro" id="IPR023299">
    <property type="entry name" value="ATPase_P-typ_cyto_dom_N"/>
</dbReference>
<dbReference type="PANTHER" id="PTHR24092:SF150">
    <property type="entry name" value="PHOSPHOLIPID-TRANSPORTING ATPASE"/>
    <property type="match status" value="1"/>
</dbReference>
<feature type="binding site" evidence="21">
    <location>
        <position position="766"/>
    </location>
    <ligand>
        <name>Mg(2+)</name>
        <dbReference type="ChEBI" id="CHEBI:18420"/>
    </ligand>
</feature>
<evidence type="ECO:0000256" key="15">
    <source>
        <dbReference type="ARBA" id="ARBA00023034"/>
    </source>
</evidence>
<dbReference type="Proteomes" id="UP000014760">
    <property type="component" value="Unassembled WGS sequence"/>
</dbReference>
<protein>
    <recommendedName>
        <fullName evidence="22">Phospholipid-transporting ATPase</fullName>
        <ecNumber evidence="22">7.6.2.1</ecNumber>
    </recommendedName>
</protein>
<feature type="binding site" evidence="20">
    <location>
        <position position="514"/>
    </location>
    <ligand>
        <name>ATP</name>
        <dbReference type="ChEBI" id="CHEBI:30616"/>
    </ligand>
</feature>
<dbReference type="STRING" id="283909.R7V464"/>
<feature type="binding site" evidence="20">
    <location>
        <position position="537"/>
    </location>
    <ligand>
        <name>ATP</name>
        <dbReference type="ChEBI" id="CHEBI:30616"/>
    </ligand>
</feature>
<evidence type="ECO:0000256" key="8">
    <source>
        <dbReference type="ARBA" id="ARBA00022692"/>
    </source>
</evidence>
<dbReference type="Gene3D" id="3.40.1110.10">
    <property type="entry name" value="Calcium-transporting ATPase, cytoplasmic domain N"/>
    <property type="match status" value="1"/>
</dbReference>
<feature type="binding site" evidence="20">
    <location>
        <position position="740"/>
    </location>
    <ligand>
        <name>ATP</name>
        <dbReference type="ChEBI" id="CHEBI:30616"/>
    </ligand>
</feature>
<feature type="binding site" evidence="21">
    <location>
        <position position="393"/>
    </location>
    <ligand>
        <name>Mg(2+)</name>
        <dbReference type="ChEBI" id="CHEBI:18420"/>
    </ligand>
</feature>
<dbReference type="GO" id="GO:0000287">
    <property type="term" value="F:magnesium ion binding"/>
    <property type="evidence" value="ECO:0007669"/>
    <property type="project" value="UniProtKB-UniRule"/>
</dbReference>
<keyword evidence="12 21" id="KW-0460">Magnesium</keyword>
<dbReference type="Pfam" id="PF13246">
    <property type="entry name" value="Cation_ATPase"/>
    <property type="match status" value="1"/>
</dbReference>
<evidence type="ECO:0000256" key="12">
    <source>
        <dbReference type="ARBA" id="ARBA00022842"/>
    </source>
</evidence>
<evidence type="ECO:0000256" key="6">
    <source>
        <dbReference type="ARBA" id="ARBA00022475"/>
    </source>
</evidence>
<accession>R7V464</accession>
<evidence type="ECO:0000256" key="9">
    <source>
        <dbReference type="ARBA" id="ARBA00022723"/>
    </source>
</evidence>
<comment type="cofactor">
    <cofactor evidence="1 21">
        <name>Mg(2+)</name>
        <dbReference type="ChEBI" id="CHEBI:18420"/>
    </cofactor>
</comment>
<feature type="transmembrane region" description="Helical" evidence="22">
    <location>
        <begin position="60"/>
        <end position="77"/>
    </location>
</feature>
<dbReference type="InterPro" id="IPR018303">
    <property type="entry name" value="ATPase_P-typ_P_site"/>
</dbReference>
<dbReference type="InterPro" id="IPR044492">
    <property type="entry name" value="P_typ_ATPase_HD_dom"/>
</dbReference>
<dbReference type="SUPFAM" id="SSF56784">
    <property type="entry name" value="HAD-like"/>
    <property type="match status" value="1"/>
</dbReference>
<comment type="similarity">
    <text evidence="5 22">Belongs to the cation transport ATPase (P-type) (TC 3.A.3) family. Type IV subfamily.</text>
</comment>
<dbReference type="SUPFAM" id="SSF81665">
    <property type="entry name" value="Calcium ATPase, transmembrane domain M"/>
    <property type="match status" value="1"/>
</dbReference>
<feature type="binding site" evidence="20">
    <location>
        <position position="769"/>
    </location>
    <ligand>
        <name>ATP</name>
        <dbReference type="ChEBI" id="CHEBI:30616"/>
    </ligand>
</feature>
<evidence type="ECO:0000256" key="18">
    <source>
        <dbReference type="ARBA" id="ARBA00051303"/>
    </source>
</evidence>
<evidence type="ECO:0000313" key="29">
    <source>
        <dbReference type="Proteomes" id="UP000014760"/>
    </source>
</evidence>
<dbReference type="GO" id="GO:0005886">
    <property type="term" value="C:plasma membrane"/>
    <property type="evidence" value="ECO:0007669"/>
    <property type="project" value="UniProtKB-SubCell"/>
</dbReference>
<keyword evidence="10 20" id="KW-0547">Nucleotide-binding</keyword>
<evidence type="ECO:0000256" key="20">
    <source>
        <dbReference type="PIRSR" id="PIRSR606539-2"/>
    </source>
</evidence>
<dbReference type="SFLD" id="SFLDF00027">
    <property type="entry name" value="p-type_atpase"/>
    <property type="match status" value="1"/>
</dbReference>
<keyword evidence="8 22" id="KW-0812">Transmembrane</keyword>
<evidence type="ECO:0000256" key="1">
    <source>
        <dbReference type="ARBA" id="ARBA00001946"/>
    </source>
</evidence>
<evidence type="ECO:0000256" key="17">
    <source>
        <dbReference type="ARBA" id="ARBA00034036"/>
    </source>
</evidence>
<keyword evidence="16 22" id="KW-0472">Membrane</keyword>
<dbReference type="InterPro" id="IPR036412">
    <property type="entry name" value="HAD-like_sf"/>
</dbReference>
<feature type="transmembrane region" description="Helical" evidence="22">
    <location>
        <begin position="1009"/>
        <end position="1029"/>
    </location>
</feature>
<keyword evidence="9 21" id="KW-0479">Metal-binding</keyword>
<reference evidence="29" key="1">
    <citation type="submission" date="2012-12" db="EMBL/GenBank/DDBJ databases">
        <authorList>
            <person name="Hellsten U."/>
            <person name="Grimwood J."/>
            <person name="Chapman J.A."/>
            <person name="Shapiro H."/>
            <person name="Aerts A."/>
            <person name="Otillar R.P."/>
            <person name="Terry A.Y."/>
            <person name="Boore J.L."/>
            <person name="Simakov O."/>
            <person name="Marletaz F."/>
            <person name="Cho S.-J."/>
            <person name="Edsinger-Gonzales E."/>
            <person name="Havlak P."/>
            <person name="Kuo D.-H."/>
            <person name="Larsson T."/>
            <person name="Lv J."/>
            <person name="Arendt D."/>
            <person name="Savage R."/>
            <person name="Osoegawa K."/>
            <person name="de Jong P."/>
            <person name="Lindberg D.R."/>
            <person name="Seaver E.C."/>
            <person name="Weisblat D.A."/>
            <person name="Putnam N.H."/>
            <person name="Grigoriev I.V."/>
            <person name="Rokhsar D.S."/>
        </authorList>
    </citation>
    <scope>NUCLEOTIDE SEQUENCE</scope>
    <source>
        <strain evidence="29">I ESC-2004</strain>
    </source>
</reference>
<feature type="binding site" evidence="20">
    <location>
        <position position="395"/>
    </location>
    <ligand>
        <name>ATP</name>
        <dbReference type="ChEBI" id="CHEBI:30616"/>
    </ligand>
</feature>
<dbReference type="NCBIfam" id="TIGR01494">
    <property type="entry name" value="ATPase_P-type"/>
    <property type="match status" value="4"/>
</dbReference>
<feature type="binding site" evidence="20">
    <location>
        <position position="394"/>
    </location>
    <ligand>
        <name>ATP</name>
        <dbReference type="ChEBI" id="CHEBI:30616"/>
    </ligand>
</feature>
<dbReference type="Gene3D" id="2.70.150.10">
    <property type="entry name" value="Calcium-transporting ATPase, cytoplasmic transduction domain A"/>
    <property type="match status" value="1"/>
</dbReference>
<dbReference type="CDD" id="cd02073">
    <property type="entry name" value="P-type_ATPase_APLT_Dnf-like"/>
    <property type="match status" value="1"/>
</dbReference>
<evidence type="ECO:0000313" key="27">
    <source>
        <dbReference type="EMBL" id="ELU13638.1"/>
    </source>
</evidence>
<keyword evidence="13 22" id="KW-1278">Translocase</keyword>
<feature type="domain" description="P-type ATPase A" evidence="24">
    <location>
        <begin position="115"/>
        <end position="178"/>
    </location>
</feature>
<feature type="binding site" evidence="20">
    <location>
        <position position="570"/>
    </location>
    <ligand>
        <name>ATP</name>
        <dbReference type="ChEBI" id="CHEBI:30616"/>
    </ligand>
</feature>
<dbReference type="PROSITE" id="PS00154">
    <property type="entry name" value="ATPASE_E1_E2"/>
    <property type="match status" value="1"/>
</dbReference>
<dbReference type="PRINTS" id="PR00119">
    <property type="entry name" value="CATATPASE"/>
</dbReference>
<evidence type="ECO:0000256" key="23">
    <source>
        <dbReference type="SAM" id="MobiDB-lite"/>
    </source>
</evidence>
<dbReference type="Pfam" id="PF16209">
    <property type="entry name" value="PhoLip_ATPase_N"/>
    <property type="match status" value="1"/>
</dbReference>
<feature type="transmembrane region" description="Helical" evidence="22">
    <location>
        <begin position="83"/>
        <end position="102"/>
    </location>
</feature>
<dbReference type="SFLD" id="SFLDS00003">
    <property type="entry name" value="Haloacid_Dehalogenase"/>
    <property type="match status" value="1"/>
</dbReference>
<dbReference type="GO" id="GO:0005802">
    <property type="term" value="C:trans-Golgi network"/>
    <property type="evidence" value="ECO:0007669"/>
    <property type="project" value="TreeGrafter"/>
</dbReference>
<dbReference type="OMA" id="MHSFWSW"/>
<evidence type="ECO:0000256" key="21">
    <source>
        <dbReference type="PIRSR" id="PIRSR606539-3"/>
    </source>
</evidence>
<dbReference type="EMBL" id="AMQN01005077">
    <property type="status" value="NOT_ANNOTATED_CDS"/>
    <property type="molecule type" value="Genomic_DNA"/>
</dbReference>
<feature type="binding site" evidence="21">
    <location>
        <position position="395"/>
    </location>
    <ligand>
        <name>Mg(2+)</name>
        <dbReference type="ChEBI" id="CHEBI:18420"/>
    </ligand>
</feature>
<evidence type="ECO:0000256" key="7">
    <source>
        <dbReference type="ARBA" id="ARBA00022553"/>
    </source>
</evidence>
<feature type="domain" description="P-type ATPase N-terminal" evidence="25">
    <location>
        <begin position="24"/>
        <end position="85"/>
    </location>
</feature>
<dbReference type="Pfam" id="PF16212">
    <property type="entry name" value="PhoLip_ATPase_C"/>
    <property type="match status" value="1"/>
</dbReference>
<feature type="binding site" evidence="20">
    <location>
        <position position="746"/>
    </location>
    <ligand>
        <name>ATP</name>
        <dbReference type="ChEBI" id="CHEBI:30616"/>
    </ligand>
</feature>
<evidence type="ECO:0000256" key="19">
    <source>
        <dbReference type="PIRSR" id="PIRSR606539-1"/>
    </source>
</evidence>
<comment type="subcellular location">
    <subcellularLocation>
        <location evidence="3">Cell membrane</location>
    </subcellularLocation>
    <subcellularLocation>
        <location evidence="4">Golgi apparatus</location>
    </subcellularLocation>
    <subcellularLocation>
        <location evidence="2 22">Membrane</location>
        <topology evidence="2 22">Multi-pass membrane protein</topology>
    </subcellularLocation>
</comment>
<comment type="catalytic activity">
    <reaction evidence="18">
        <text>a 1,2-diacyl-sn-glycero-3-phospho-L-serine(out) + ATP + H2O = a 1,2-diacyl-sn-glycero-3-phospho-L-serine(in) + ADP + phosphate + H(+)</text>
        <dbReference type="Rhea" id="RHEA:38567"/>
        <dbReference type="ChEBI" id="CHEBI:15377"/>
        <dbReference type="ChEBI" id="CHEBI:15378"/>
        <dbReference type="ChEBI" id="CHEBI:30616"/>
        <dbReference type="ChEBI" id="CHEBI:43474"/>
        <dbReference type="ChEBI" id="CHEBI:57262"/>
        <dbReference type="ChEBI" id="CHEBI:456216"/>
    </reaction>
    <physiologicalReaction direction="left-to-right" evidence="18">
        <dbReference type="Rhea" id="RHEA:38568"/>
    </physiologicalReaction>
</comment>